<dbReference type="InterPro" id="IPR005183">
    <property type="entry name" value="DUF305_CopM-like"/>
</dbReference>
<name>A0A1B8QE49_9GAMM</name>
<dbReference type="OrthoDB" id="8603558at2"/>
<dbReference type="STRING" id="34059.A9308_04935"/>
<dbReference type="PANTHER" id="PTHR36933">
    <property type="entry name" value="SLL0788 PROTEIN"/>
    <property type="match status" value="1"/>
</dbReference>
<evidence type="ECO:0000259" key="1">
    <source>
        <dbReference type="Pfam" id="PF03713"/>
    </source>
</evidence>
<organism evidence="2 3">
    <name type="scientific">Faucicola atlantae</name>
    <dbReference type="NCBI Taxonomy" id="34059"/>
    <lineage>
        <taxon>Bacteria</taxon>
        <taxon>Pseudomonadati</taxon>
        <taxon>Pseudomonadota</taxon>
        <taxon>Gammaproteobacteria</taxon>
        <taxon>Moraxellales</taxon>
        <taxon>Moraxellaceae</taxon>
        <taxon>Faucicola</taxon>
    </lineage>
</organism>
<accession>A0A1B8QE49</accession>
<feature type="domain" description="DUF305" evidence="1">
    <location>
        <begin position="166"/>
        <end position="312"/>
    </location>
</feature>
<evidence type="ECO:0000313" key="3">
    <source>
        <dbReference type="Proteomes" id="UP000092508"/>
    </source>
</evidence>
<dbReference type="EMBL" id="LZMZ01000009">
    <property type="protein sequence ID" value="OBX79955.1"/>
    <property type="molecule type" value="Genomic_DNA"/>
</dbReference>
<dbReference type="Pfam" id="PF03713">
    <property type="entry name" value="DUF305"/>
    <property type="match status" value="1"/>
</dbReference>
<proteinExistence type="predicted"/>
<reference evidence="2 3" key="1">
    <citation type="submission" date="2016-06" db="EMBL/GenBank/DDBJ databases">
        <title>Draft genome of Moraxella atlantae CCUG 66109.</title>
        <authorList>
            <person name="Salva-Serra F."/>
            <person name="Engstrom-Jakobsson H."/>
            <person name="Thorell K."/>
            <person name="Gonzales-Siles L."/>
            <person name="Karlsson R."/>
            <person name="Boulund F."/>
            <person name="Engstrand L."/>
            <person name="Kristiansson E."/>
            <person name="Moore E."/>
        </authorList>
    </citation>
    <scope>NUCLEOTIDE SEQUENCE [LARGE SCALE GENOMIC DNA]</scope>
    <source>
        <strain evidence="2 3">CCUG 66109</strain>
    </source>
</reference>
<gene>
    <name evidence="2" type="ORF">A9308_04935</name>
</gene>
<dbReference type="Proteomes" id="UP000092508">
    <property type="component" value="Unassembled WGS sequence"/>
</dbReference>
<dbReference type="Gene3D" id="1.20.1260.10">
    <property type="match status" value="2"/>
</dbReference>
<dbReference type="AlphaFoldDB" id="A0A1B8QE49"/>
<evidence type="ECO:0000313" key="2">
    <source>
        <dbReference type="EMBL" id="OBX79955.1"/>
    </source>
</evidence>
<dbReference type="RefSeq" id="WP_067235472.1">
    <property type="nucleotide sequence ID" value="NZ_LZMZ01000009.1"/>
</dbReference>
<dbReference type="PANTHER" id="PTHR36933:SF1">
    <property type="entry name" value="SLL0788 PROTEIN"/>
    <property type="match status" value="1"/>
</dbReference>
<comment type="caution">
    <text evidence="2">The sequence shown here is derived from an EMBL/GenBank/DDBJ whole genome shotgun (WGS) entry which is preliminary data.</text>
</comment>
<protein>
    <recommendedName>
        <fullName evidence="1">DUF305 domain-containing protein</fullName>
    </recommendedName>
</protein>
<sequence length="346" mass="37558">MAILILPNPLPRRGVLIPTQQPNTRALLCLALFGGVVLGCVLLVGCGQAPQSAQSATNVMENSVNNNADTLRTTLAKSAQPEVVTLQNLSDIANLPVIDSVQPDTLTMVTSISNAVAIPVHVSVGDTPDSQTVTVIAPMGHRAETIAATNAMLDAMSQGMQTDNADVAFVQSMLAHQNAALQLAQIELKYGRDEQLRKLAEDSLFTRSNEIRWLQNWLAHNVNTGKPTTMPATLAKEPSYTESLKQMYQQMLTASAIDDPDEAFRQAMIPHHKGAMAMAQIELKYGKDDKIRQFADRTIETQQAEINTLRNWTPIADQTARVSSDIASTSFASNDAPLWTQTHAGF</sequence>
<dbReference type="InterPro" id="IPR012347">
    <property type="entry name" value="Ferritin-like"/>
</dbReference>